<keyword evidence="5" id="KW-0539">Nucleus</keyword>
<evidence type="ECO:0000313" key="9">
    <source>
        <dbReference type="RefSeq" id="XP_014669033.1"/>
    </source>
</evidence>
<feature type="compositionally biased region" description="Low complexity" evidence="6">
    <location>
        <begin position="603"/>
        <end position="627"/>
    </location>
</feature>
<feature type="domain" description="Protein capicua homolog-like C-terminal tri-helical" evidence="7">
    <location>
        <begin position="527"/>
        <end position="581"/>
    </location>
</feature>
<evidence type="ECO:0000256" key="1">
    <source>
        <dbReference type="ARBA" id="ARBA00022553"/>
    </source>
</evidence>
<feature type="region of interest" description="Disordered" evidence="6">
    <location>
        <begin position="498"/>
        <end position="523"/>
    </location>
</feature>
<evidence type="ECO:0000256" key="3">
    <source>
        <dbReference type="ARBA" id="ARBA00023125"/>
    </source>
</evidence>
<evidence type="ECO:0000256" key="4">
    <source>
        <dbReference type="ARBA" id="ARBA00023163"/>
    </source>
</evidence>
<feature type="compositionally biased region" description="Polar residues" evidence="6">
    <location>
        <begin position="583"/>
        <end position="602"/>
    </location>
</feature>
<evidence type="ECO:0000313" key="8">
    <source>
        <dbReference type="Proteomes" id="UP000695022"/>
    </source>
</evidence>
<name>A0ABM1EA12_PRICU</name>
<gene>
    <name evidence="9" type="primary">LOC106810256</name>
</gene>
<keyword evidence="3" id="KW-0238">DNA-binding</keyword>
<dbReference type="RefSeq" id="XP_014669033.1">
    <property type="nucleotide sequence ID" value="XM_014813547.1"/>
</dbReference>
<dbReference type="Pfam" id="PF25981">
    <property type="entry name" value="HTH_Cic_C"/>
    <property type="match status" value="1"/>
</dbReference>
<feature type="region of interest" description="Disordered" evidence="6">
    <location>
        <begin position="583"/>
        <end position="657"/>
    </location>
</feature>
<dbReference type="InterPro" id="IPR052412">
    <property type="entry name" value="CC-Dev_Transcription_Reg"/>
</dbReference>
<dbReference type="PANTHER" id="PTHR13059">
    <property type="entry name" value="HMG-BOX TRANSCRIPTION FACTOR BBX"/>
    <property type="match status" value="1"/>
</dbReference>
<keyword evidence="1" id="KW-0597">Phosphoprotein</keyword>
<dbReference type="GeneID" id="106810256"/>
<feature type="region of interest" description="Disordered" evidence="6">
    <location>
        <begin position="261"/>
        <end position="357"/>
    </location>
</feature>
<keyword evidence="4" id="KW-0804">Transcription</keyword>
<dbReference type="PANTHER" id="PTHR13059:SF13">
    <property type="entry name" value="PROTEIN CAPICUA HOMOLOG"/>
    <property type="match status" value="1"/>
</dbReference>
<organism evidence="8 9">
    <name type="scientific">Priapulus caudatus</name>
    <name type="common">Priapulid worm</name>
    <dbReference type="NCBI Taxonomy" id="37621"/>
    <lineage>
        <taxon>Eukaryota</taxon>
        <taxon>Metazoa</taxon>
        <taxon>Ecdysozoa</taxon>
        <taxon>Scalidophora</taxon>
        <taxon>Priapulida</taxon>
        <taxon>Priapulimorpha</taxon>
        <taxon>Priapulimorphida</taxon>
        <taxon>Priapulidae</taxon>
        <taxon>Priapulus</taxon>
    </lineage>
</organism>
<sequence length="657" mass="69498">MSQRRLRPRSDCLCKRCRRASSASCLSSSQPRIAYVQVSKPSQTAGVGDCAQQAGALTQESQQVAYTQAQSYVQAYLTSHLSQGQQAGQNQVRSHQPIPTQATILVPQQQMAAVVMPPQVTAATPPRSAMTPGTPISTPDGHGAVFYQGIGYISGSPLQQPKPLRAKAPVATIPVGTAPPANQARTSPPKSKSERATLDRGQLRLGSTPQQLPVAVTTATAPKVPVNGGVARCVADGGGVFAVPYANEQQSRVDTPEIETNRKSDDAAVHSSPQAAPAEKEDGEEEEEVRSPVFILAPTPAQLRRCSLSDGGGQLNGENSGSADSSSPEPQKKTVTISSDPPTSVSAVPTYAAGTPVPLREARKSMLKRGSDDSIEGLRSRHHRVLHGVDFEKKFAALPEFIPNPGAELCASLPASPRALAGSYRKKRQLSTDSPDEGVSSPRVAKQRRGSMSEAGTPKTPHSAKFEDNKFFGSNFSLDALAEAAAMHRTGWNPLLGDSDADIGSPKTPMTPVTPGGSEKSYSSLRRTLDQRRYLVMQLFQENSFFPTAQATATFQAKHMDIFPNKVCLQLKIREVRQKLMSQQCPTPGAETVSSPLTTTLGASSQLPAAAAAPTPSTLALPPTTQQESSSMTPASEAGATRKTSATPSDSHSSNQS</sequence>
<feature type="compositionally biased region" description="Polar residues" evidence="6">
    <location>
        <begin position="316"/>
        <end position="347"/>
    </location>
</feature>
<proteinExistence type="predicted"/>
<feature type="compositionally biased region" description="Basic and acidic residues" evidence="6">
    <location>
        <begin position="191"/>
        <end position="202"/>
    </location>
</feature>
<feature type="compositionally biased region" description="Polar residues" evidence="6">
    <location>
        <begin position="642"/>
        <end position="657"/>
    </location>
</feature>
<dbReference type="Proteomes" id="UP000695022">
    <property type="component" value="Unplaced"/>
</dbReference>
<evidence type="ECO:0000256" key="6">
    <source>
        <dbReference type="SAM" id="MobiDB-lite"/>
    </source>
</evidence>
<keyword evidence="8" id="KW-1185">Reference proteome</keyword>
<evidence type="ECO:0000259" key="7">
    <source>
        <dbReference type="Pfam" id="PF25981"/>
    </source>
</evidence>
<protein>
    <submittedName>
        <fullName evidence="9">Protein capicua homolog</fullName>
    </submittedName>
</protein>
<reference evidence="9" key="1">
    <citation type="submission" date="2025-08" db="UniProtKB">
        <authorList>
            <consortium name="RefSeq"/>
        </authorList>
    </citation>
    <scope>IDENTIFICATION</scope>
</reference>
<accession>A0ABM1EA12</accession>
<evidence type="ECO:0000256" key="2">
    <source>
        <dbReference type="ARBA" id="ARBA00023015"/>
    </source>
</evidence>
<dbReference type="InterPro" id="IPR058606">
    <property type="entry name" value="HTH_Cic_C"/>
</dbReference>
<evidence type="ECO:0000256" key="5">
    <source>
        <dbReference type="ARBA" id="ARBA00023242"/>
    </source>
</evidence>
<keyword evidence="2" id="KW-0805">Transcription regulation</keyword>
<feature type="region of interest" description="Disordered" evidence="6">
    <location>
        <begin position="173"/>
        <end position="211"/>
    </location>
</feature>
<feature type="region of interest" description="Disordered" evidence="6">
    <location>
        <begin position="422"/>
        <end position="466"/>
    </location>
</feature>